<dbReference type="InterPro" id="IPR049492">
    <property type="entry name" value="BD-FAE-like_dom"/>
</dbReference>
<feature type="transmembrane region" description="Helical" evidence="2">
    <location>
        <begin position="355"/>
        <end position="375"/>
    </location>
</feature>
<evidence type="ECO:0000313" key="5">
    <source>
        <dbReference type="Proteomes" id="UP000620124"/>
    </source>
</evidence>
<name>A0A8H6XD65_9AGAR</name>
<proteinExistence type="predicted"/>
<keyword evidence="1" id="KW-0378">Hydrolase</keyword>
<dbReference type="SUPFAM" id="SSF53474">
    <property type="entry name" value="alpha/beta-Hydrolases"/>
    <property type="match status" value="1"/>
</dbReference>
<dbReference type="Proteomes" id="UP000620124">
    <property type="component" value="Unassembled WGS sequence"/>
</dbReference>
<keyword evidence="2" id="KW-0472">Membrane</keyword>
<dbReference type="GO" id="GO:0016787">
    <property type="term" value="F:hydrolase activity"/>
    <property type="evidence" value="ECO:0007669"/>
    <property type="project" value="UniProtKB-KW"/>
</dbReference>
<feature type="domain" description="BD-FAE-like" evidence="3">
    <location>
        <begin position="21"/>
        <end position="130"/>
    </location>
</feature>
<dbReference type="EMBL" id="JACAZI010000021">
    <property type="protein sequence ID" value="KAF7338371.1"/>
    <property type="molecule type" value="Genomic_DNA"/>
</dbReference>
<dbReference type="InterPro" id="IPR029058">
    <property type="entry name" value="AB_hydrolase_fold"/>
</dbReference>
<evidence type="ECO:0000256" key="1">
    <source>
        <dbReference type="ARBA" id="ARBA00022801"/>
    </source>
</evidence>
<dbReference type="OrthoDB" id="6495301at2759"/>
<protein>
    <submittedName>
        <fullName evidence="4">Putative kynurenine formamidase</fullName>
    </submittedName>
</protein>
<evidence type="ECO:0000259" key="3">
    <source>
        <dbReference type="Pfam" id="PF20434"/>
    </source>
</evidence>
<dbReference type="Pfam" id="PF20434">
    <property type="entry name" value="BD-FAE"/>
    <property type="match status" value="1"/>
</dbReference>
<dbReference type="Gene3D" id="3.40.50.1820">
    <property type="entry name" value="alpha/beta hydrolase"/>
    <property type="match status" value="1"/>
</dbReference>
<keyword evidence="5" id="KW-1185">Reference proteome</keyword>
<sequence length="449" mass="49246">MDKVLDVSYIVGANDRFRCFDLHVPPQAAEDSPMIVFVHGGAWRSEDKSDYQDLARQLAAASSYPVLVPNYRLTPNAPTADNQFRHPGHAEDVLRFLDFITSGTWNGIPGKFSPAGRGMYLLGHSAGAHILSSIFLDSSAVFPSLTPSDAVLRAARGLAMSEGIYDVDLLLARFPAYREWFIASVFGDRESYPDASTTRLSLRKPEAEKSDLRWLIIHSTGDTLVDQPQSDAMYVHLRALYGDAADAHVARNVDQLDVEHNDVLKAPQFVEIIPHRSRTHPAAMAPIYSSSSAYPSPAAFFEPSPTSTSATVSHVFSAVYAGAAQIDEANPSPVPSIVHQISDSAPGPDPGLHQFIIWMAILGACALLYAAYILGKDYVISKWRSMNTIEDDEEEKRLPAGAAFSPPMIAIPPRSATLHRSDPWSARYQPRPFYISQADMLRSGRGFFG</sequence>
<keyword evidence="2" id="KW-0812">Transmembrane</keyword>
<keyword evidence="2" id="KW-1133">Transmembrane helix</keyword>
<dbReference type="PANTHER" id="PTHR48081:SF33">
    <property type="entry name" value="KYNURENINE FORMAMIDASE"/>
    <property type="match status" value="1"/>
</dbReference>
<dbReference type="InterPro" id="IPR050300">
    <property type="entry name" value="GDXG_lipolytic_enzyme"/>
</dbReference>
<dbReference type="PANTHER" id="PTHR48081">
    <property type="entry name" value="AB HYDROLASE SUPERFAMILY PROTEIN C4A8.06C"/>
    <property type="match status" value="1"/>
</dbReference>
<organism evidence="4 5">
    <name type="scientific">Mycena venus</name>
    <dbReference type="NCBI Taxonomy" id="2733690"/>
    <lineage>
        <taxon>Eukaryota</taxon>
        <taxon>Fungi</taxon>
        <taxon>Dikarya</taxon>
        <taxon>Basidiomycota</taxon>
        <taxon>Agaricomycotina</taxon>
        <taxon>Agaricomycetes</taxon>
        <taxon>Agaricomycetidae</taxon>
        <taxon>Agaricales</taxon>
        <taxon>Marasmiineae</taxon>
        <taxon>Mycenaceae</taxon>
        <taxon>Mycena</taxon>
    </lineage>
</organism>
<dbReference type="AlphaFoldDB" id="A0A8H6XD65"/>
<accession>A0A8H6XD65</accession>
<evidence type="ECO:0000313" key="4">
    <source>
        <dbReference type="EMBL" id="KAF7338371.1"/>
    </source>
</evidence>
<comment type="caution">
    <text evidence="4">The sequence shown here is derived from an EMBL/GenBank/DDBJ whole genome shotgun (WGS) entry which is preliminary data.</text>
</comment>
<gene>
    <name evidence="4" type="ORF">MVEN_02062800</name>
</gene>
<reference evidence="4" key="1">
    <citation type="submission" date="2020-05" db="EMBL/GenBank/DDBJ databases">
        <title>Mycena genomes resolve the evolution of fungal bioluminescence.</title>
        <authorList>
            <person name="Tsai I.J."/>
        </authorList>
    </citation>
    <scope>NUCLEOTIDE SEQUENCE</scope>
    <source>
        <strain evidence="4">CCC161011</strain>
    </source>
</reference>
<evidence type="ECO:0000256" key="2">
    <source>
        <dbReference type="SAM" id="Phobius"/>
    </source>
</evidence>